<protein>
    <submittedName>
        <fullName evidence="1">Uncharacterized protein</fullName>
    </submittedName>
</protein>
<dbReference type="Proteomes" id="UP000265882">
    <property type="component" value="Unassembled WGS sequence"/>
</dbReference>
<name>A0A3A4NAG8_ABYX5</name>
<proteinExistence type="predicted"/>
<evidence type="ECO:0000313" key="1">
    <source>
        <dbReference type="EMBL" id="RJP15635.1"/>
    </source>
</evidence>
<dbReference type="AlphaFoldDB" id="A0A3A4NAG8"/>
<sequence length="79" mass="9229">MGKPRAGHQQWKQVDYGSGISFDEMMKEPFPADRLFPLWESHPMKSCDDMFDWNLTWKKCDFETKAAVVVKRSLKKSSS</sequence>
<evidence type="ECO:0000313" key="2">
    <source>
        <dbReference type="Proteomes" id="UP000265882"/>
    </source>
</evidence>
<organism evidence="1 2">
    <name type="scientific">Abyssobacteria bacterium (strain SURF_5)</name>
    <dbReference type="NCBI Taxonomy" id="2093360"/>
    <lineage>
        <taxon>Bacteria</taxon>
        <taxon>Pseudomonadati</taxon>
        <taxon>Candidatus Hydrogenedentota</taxon>
        <taxon>Candidatus Abyssobacteria</taxon>
    </lineage>
</organism>
<comment type="caution">
    <text evidence="1">The sequence shown here is derived from an EMBL/GenBank/DDBJ whole genome shotgun (WGS) entry which is preliminary data.</text>
</comment>
<dbReference type="EMBL" id="QZKU01000132">
    <property type="protein sequence ID" value="RJP15635.1"/>
    <property type="molecule type" value="Genomic_DNA"/>
</dbReference>
<reference evidence="1 2" key="1">
    <citation type="journal article" date="2017" name="ISME J.">
        <title>Energy and carbon metabolisms in a deep terrestrial subsurface fluid microbial community.</title>
        <authorList>
            <person name="Momper L."/>
            <person name="Jungbluth S.P."/>
            <person name="Lee M.D."/>
            <person name="Amend J.P."/>
        </authorList>
    </citation>
    <scope>NUCLEOTIDE SEQUENCE [LARGE SCALE GENOMIC DNA]</scope>
    <source>
        <strain evidence="1">SURF_5</strain>
    </source>
</reference>
<accession>A0A3A4NAG8</accession>
<gene>
    <name evidence="1" type="ORF">C4520_19880</name>
</gene>